<dbReference type="PROSITE" id="PS50042">
    <property type="entry name" value="CNMP_BINDING_3"/>
    <property type="match status" value="1"/>
</dbReference>
<dbReference type="InterPro" id="IPR018490">
    <property type="entry name" value="cNMP-bd_dom_sf"/>
</dbReference>
<dbReference type="CDD" id="cd00038">
    <property type="entry name" value="CAP_ED"/>
    <property type="match status" value="1"/>
</dbReference>
<dbReference type="InterPro" id="IPR036390">
    <property type="entry name" value="WH_DNA-bd_sf"/>
</dbReference>
<dbReference type="SUPFAM" id="SSF46785">
    <property type="entry name" value="Winged helix' DNA-binding domain"/>
    <property type="match status" value="1"/>
</dbReference>
<keyword evidence="2" id="KW-0238">DNA-binding</keyword>
<dbReference type="SMART" id="SM00100">
    <property type="entry name" value="cNMP"/>
    <property type="match status" value="1"/>
</dbReference>
<dbReference type="InterPro" id="IPR000595">
    <property type="entry name" value="cNMP-bd_dom"/>
</dbReference>
<dbReference type="SUPFAM" id="SSF51206">
    <property type="entry name" value="cAMP-binding domain-like"/>
    <property type="match status" value="1"/>
</dbReference>
<feature type="domain" description="Cyclic nucleotide-binding" evidence="5">
    <location>
        <begin position="15"/>
        <end position="118"/>
    </location>
</feature>
<dbReference type="PANTHER" id="PTHR24567:SF74">
    <property type="entry name" value="HTH-TYPE TRANSCRIPTIONAL REGULATOR ARCR"/>
    <property type="match status" value="1"/>
</dbReference>
<keyword evidence="4" id="KW-0804">Transcription</keyword>
<organism evidence="7 8">
    <name type="scientific">Paenibacillus planticolens</name>
    <dbReference type="NCBI Taxonomy" id="2654976"/>
    <lineage>
        <taxon>Bacteria</taxon>
        <taxon>Bacillati</taxon>
        <taxon>Bacillota</taxon>
        <taxon>Bacilli</taxon>
        <taxon>Bacillales</taxon>
        <taxon>Paenibacillaceae</taxon>
        <taxon>Paenibacillus</taxon>
    </lineage>
</organism>
<evidence type="ECO:0000256" key="2">
    <source>
        <dbReference type="ARBA" id="ARBA00023125"/>
    </source>
</evidence>
<dbReference type="SMART" id="SM00419">
    <property type="entry name" value="HTH_CRP"/>
    <property type="match status" value="1"/>
</dbReference>
<dbReference type="InterPro" id="IPR036388">
    <property type="entry name" value="WH-like_DNA-bd_sf"/>
</dbReference>
<sequence>MTACNGMVPKDPKGNMNGFSPENFARLQSIMHIKRAAKGDFLFWEGDTADKLYYIVQGGVRVTKQSETGKSFILYLHQAGDLFGQIDPFQNSLHSFGAEVTEDGEIGVIQRKDLEVLLRQHGDLAIEFMKWIGLIHRMTETKFRDLMMYGKSGALCSLLIRLSNSYGVPQGGNIHIHYKINNSEMADMIGATRESVNRMLNDMKKDNTLDFNNGCIVIKNLSYLRNICRCENCPLEICRM</sequence>
<dbReference type="InterPro" id="IPR014710">
    <property type="entry name" value="RmlC-like_jellyroll"/>
</dbReference>
<dbReference type="Gene3D" id="1.10.10.10">
    <property type="entry name" value="Winged helix-like DNA-binding domain superfamily/Winged helix DNA-binding domain"/>
    <property type="match status" value="1"/>
</dbReference>
<dbReference type="InterPro" id="IPR012318">
    <property type="entry name" value="HTH_CRP"/>
</dbReference>
<dbReference type="Pfam" id="PF13545">
    <property type="entry name" value="HTH_Crp_2"/>
    <property type="match status" value="1"/>
</dbReference>
<keyword evidence="1" id="KW-0805">Transcription regulation</keyword>
<dbReference type="PROSITE" id="PS51063">
    <property type="entry name" value="HTH_CRP_2"/>
    <property type="match status" value="1"/>
</dbReference>
<accession>A0ABX1ZT15</accession>
<evidence type="ECO:0000313" key="8">
    <source>
        <dbReference type="Proteomes" id="UP000618579"/>
    </source>
</evidence>
<dbReference type="PANTHER" id="PTHR24567">
    <property type="entry name" value="CRP FAMILY TRANSCRIPTIONAL REGULATORY PROTEIN"/>
    <property type="match status" value="1"/>
</dbReference>
<gene>
    <name evidence="7" type="ORF">GC097_18415</name>
</gene>
<evidence type="ECO:0000259" key="5">
    <source>
        <dbReference type="PROSITE" id="PS50042"/>
    </source>
</evidence>
<keyword evidence="3" id="KW-0010">Activator</keyword>
<evidence type="ECO:0000256" key="1">
    <source>
        <dbReference type="ARBA" id="ARBA00023015"/>
    </source>
</evidence>
<dbReference type="EMBL" id="WHNZ01000041">
    <property type="protein sequence ID" value="NOV01983.1"/>
    <property type="molecule type" value="Genomic_DNA"/>
</dbReference>
<dbReference type="Proteomes" id="UP000618579">
    <property type="component" value="Unassembled WGS sequence"/>
</dbReference>
<feature type="domain" description="HTH crp-type" evidence="6">
    <location>
        <begin position="149"/>
        <end position="222"/>
    </location>
</feature>
<reference evidence="7 8" key="1">
    <citation type="submission" date="2019-10" db="EMBL/GenBank/DDBJ databases">
        <title>Description of Paenibacillus pedi sp. nov.</title>
        <authorList>
            <person name="Carlier A."/>
            <person name="Qi S."/>
        </authorList>
    </citation>
    <scope>NUCLEOTIDE SEQUENCE [LARGE SCALE GENOMIC DNA]</scope>
    <source>
        <strain evidence="7 8">LMG 31457</strain>
    </source>
</reference>
<name>A0ABX1ZT15_9BACL</name>
<dbReference type="Gene3D" id="2.60.120.10">
    <property type="entry name" value="Jelly Rolls"/>
    <property type="match status" value="1"/>
</dbReference>
<keyword evidence="8" id="KW-1185">Reference proteome</keyword>
<evidence type="ECO:0000259" key="6">
    <source>
        <dbReference type="PROSITE" id="PS51063"/>
    </source>
</evidence>
<dbReference type="Pfam" id="PF00027">
    <property type="entry name" value="cNMP_binding"/>
    <property type="match status" value="1"/>
</dbReference>
<protein>
    <submittedName>
        <fullName evidence="7">Cyclic nucleotide-binding domain-containing protein</fullName>
    </submittedName>
</protein>
<evidence type="ECO:0000256" key="3">
    <source>
        <dbReference type="ARBA" id="ARBA00023159"/>
    </source>
</evidence>
<evidence type="ECO:0000256" key="4">
    <source>
        <dbReference type="ARBA" id="ARBA00023163"/>
    </source>
</evidence>
<comment type="caution">
    <text evidence="7">The sequence shown here is derived from an EMBL/GenBank/DDBJ whole genome shotgun (WGS) entry which is preliminary data.</text>
</comment>
<evidence type="ECO:0000313" key="7">
    <source>
        <dbReference type="EMBL" id="NOV01983.1"/>
    </source>
</evidence>
<proteinExistence type="predicted"/>
<dbReference type="InterPro" id="IPR050397">
    <property type="entry name" value="Env_Response_Regulators"/>
</dbReference>